<gene>
    <name evidence="1" type="ORF">ALEPTO_LOCUS6479</name>
</gene>
<dbReference type="Proteomes" id="UP000789508">
    <property type="component" value="Unassembled WGS sequence"/>
</dbReference>
<feature type="non-terminal residue" evidence="1">
    <location>
        <position position="1"/>
    </location>
</feature>
<keyword evidence="2" id="KW-1185">Reference proteome</keyword>
<sequence length="46" mass="5440">NNNGEGSSRDEENSIDKFLNLEKNVENNQENEFYEANQLSYINDWN</sequence>
<name>A0A9N9BD32_9GLOM</name>
<evidence type="ECO:0000313" key="2">
    <source>
        <dbReference type="Proteomes" id="UP000789508"/>
    </source>
</evidence>
<proteinExistence type="predicted"/>
<accession>A0A9N9BD32</accession>
<comment type="caution">
    <text evidence="1">The sequence shown here is derived from an EMBL/GenBank/DDBJ whole genome shotgun (WGS) entry which is preliminary data.</text>
</comment>
<protein>
    <submittedName>
        <fullName evidence="1">4938_t:CDS:1</fullName>
    </submittedName>
</protein>
<evidence type="ECO:0000313" key="1">
    <source>
        <dbReference type="EMBL" id="CAG8563792.1"/>
    </source>
</evidence>
<dbReference type="AlphaFoldDB" id="A0A9N9BD32"/>
<dbReference type="EMBL" id="CAJVPS010002255">
    <property type="protein sequence ID" value="CAG8563792.1"/>
    <property type="molecule type" value="Genomic_DNA"/>
</dbReference>
<reference evidence="1" key="1">
    <citation type="submission" date="2021-06" db="EMBL/GenBank/DDBJ databases">
        <authorList>
            <person name="Kallberg Y."/>
            <person name="Tangrot J."/>
            <person name="Rosling A."/>
        </authorList>
    </citation>
    <scope>NUCLEOTIDE SEQUENCE</scope>
    <source>
        <strain evidence="1">FL130A</strain>
    </source>
</reference>
<organism evidence="1 2">
    <name type="scientific">Ambispora leptoticha</name>
    <dbReference type="NCBI Taxonomy" id="144679"/>
    <lineage>
        <taxon>Eukaryota</taxon>
        <taxon>Fungi</taxon>
        <taxon>Fungi incertae sedis</taxon>
        <taxon>Mucoromycota</taxon>
        <taxon>Glomeromycotina</taxon>
        <taxon>Glomeromycetes</taxon>
        <taxon>Archaeosporales</taxon>
        <taxon>Ambisporaceae</taxon>
        <taxon>Ambispora</taxon>
    </lineage>
</organism>